<dbReference type="STRING" id="1353158.SAMN04488587_2171"/>
<evidence type="ECO:0000259" key="1">
    <source>
        <dbReference type="PROSITE" id="PS51379"/>
    </source>
</evidence>
<dbReference type="SUPFAM" id="SSF54862">
    <property type="entry name" value="4Fe-4S ferredoxins"/>
    <property type="match status" value="1"/>
</dbReference>
<organism evidence="2 3">
    <name type="scientific">Methanococcoides vulcani</name>
    <dbReference type="NCBI Taxonomy" id="1353158"/>
    <lineage>
        <taxon>Archaea</taxon>
        <taxon>Methanobacteriati</taxon>
        <taxon>Methanobacteriota</taxon>
        <taxon>Stenosarchaea group</taxon>
        <taxon>Methanomicrobia</taxon>
        <taxon>Methanosarcinales</taxon>
        <taxon>Methanosarcinaceae</taxon>
        <taxon>Methanococcoides</taxon>
    </lineage>
</organism>
<dbReference type="AlphaFoldDB" id="A0A1I0BI18"/>
<name>A0A1I0BI18_9EURY</name>
<evidence type="ECO:0000313" key="3">
    <source>
        <dbReference type="Proteomes" id="UP000243338"/>
    </source>
</evidence>
<reference evidence="3" key="1">
    <citation type="submission" date="2016-10" db="EMBL/GenBank/DDBJ databases">
        <authorList>
            <person name="Varghese N."/>
            <person name="Submissions S."/>
        </authorList>
    </citation>
    <scope>NUCLEOTIDE SEQUENCE [LARGE SCALE GENOMIC DNA]</scope>
    <source>
        <strain evidence="3">SLH 33</strain>
    </source>
</reference>
<sequence>MKMSKAEGCIAVIGCNNCGKCDNICPYGALQRRAGKVSIDHSRCTVCMKCINVCPVKALVYVD</sequence>
<dbReference type="EMBL" id="FOHQ01000007">
    <property type="protein sequence ID" value="SET06206.1"/>
    <property type="molecule type" value="Genomic_DNA"/>
</dbReference>
<protein>
    <submittedName>
        <fullName evidence="2">4Fe-4S dicluster domain-containing protein</fullName>
    </submittedName>
</protein>
<dbReference type="PROSITE" id="PS51379">
    <property type="entry name" value="4FE4S_FER_2"/>
    <property type="match status" value="2"/>
</dbReference>
<dbReference type="Pfam" id="PF12838">
    <property type="entry name" value="Fer4_7"/>
    <property type="match status" value="1"/>
</dbReference>
<dbReference type="PROSITE" id="PS00198">
    <property type="entry name" value="4FE4S_FER_1"/>
    <property type="match status" value="1"/>
</dbReference>
<proteinExistence type="predicted"/>
<evidence type="ECO:0000313" key="2">
    <source>
        <dbReference type="EMBL" id="SET06206.1"/>
    </source>
</evidence>
<keyword evidence="3" id="KW-1185">Reference proteome</keyword>
<dbReference type="InterPro" id="IPR017896">
    <property type="entry name" value="4Fe4S_Fe-S-bd"/>
</dbReference>
<dbReference type="Gene3D" id="3.30.70.20">
    <property type="match status" value="1"/>
</dbReference>
<accession>A0A1I0BI18</accession>
<dbReference type="Proteomes" id="UP000243338">
    <property type="component" value="Unassembled WGS sequence"/>
</dbReference>
<dbReference type="InterPro" id="IPR017900">
    <property type="entry name" value="4Fe4S_Fe_S_CS"/>
</dbReference>
<feature type="domain" description="4Fe-4S ferredoxin-type" evidence="1">
    <location>
        <begin position="15"/>
        <end position="31"/>
    </location>
</feature>
<feature type="domain" description="4Fe-4S ferredoxin-type" evidence="1">
    <location>
        <begin position="35"/>
        <end position="63"/>
    </location>
</feature>
<gene>
    <name evidence="2" type="ORF">SAMN04488587_2171</name>
</gene>
<dbReference type="GO" id="GO:0016491">
    <property type="term" value="F:oxidoreductase activity"/>
    <property type="evidence" value="ECO:0007669"/>
    <property type="project" value="UniProtKB-ARBA"/>
</dbReference>